<feature type="transmembrane region" description="Helical" evidence="5">
    <location>
        <begin position="245"/>
        <end position="269"/>
    </location>
</feature>
<dbReference type="EMBL" id="NPDN01000001">
    <property type="protein sequence ID" value="PJZ27320.1"/>
    <property type="molecule type" value="Genomic_DNA"/>
</dbReference>
<proteinExistence type="inferred from homology"/>
<organism evidence="7 8">
    <name type="scientific">Leptospira hartskeerlii</name>
    <dbReference type="NCBI Taxonomy" id="2023177"/>
    <lineage>
        <taxon>Bacteria</taxon>
        <taxon>Pseudomonadati</taxon>
        <taxon>Spirochaetota</taxon>
        <taxon>Spirochaetia</taxon>
        <taxon>Leptospirales</taxon>
        <taxon>Leptospiraceae</taxon>
        <taxon>Leptospira</taxon>
    </lineage>
</organism>
<evidence type="ECO:0000313" key="7">
    <source>
        <dbReference type="EMBL" id="PJZ27320.1"/>
    </source>
</evidence>
<evidence type="ECO:0000313" key="8">
    <source>
        <dbReference type="Proteomes" id="UP000232196"/>
    </source>
</evidence>
<evidence type="ECO:0000256" key="5">
    <source>
        <dbReference type="SAM" id="Phobius"/>
    </source>
</evidence>
<feature type="binding site" evidence="3">
    <location>
        <position position="96"/>
    </location>
    <ligand>
        <name>Cu cation</name>
        <dbReference type="ChEBI" id="CHEBI:23378"/>
    </ligand>
</feature>
<dbReference type="RefSeq" id="WP_100705065.1">
    <property type="nucleotide sequence ID" value="NZ_NPDL01000004.1"/>
</dbReference>
<dbReference type="Gene3D" id="3.40.30.10">
    <property type="entry name" value="Glutaredoxin"/>
    <property type="match status" value="1"/>
</dbReference>
<keyword evidence="3" id="KW-0479">Metal-binding</keyword>
<evidence type="ECO:0000256" key="1">
    <source>
        <dbReference type="ARBA" id="ARBA00010996"/>
    </source>
</evidence>
<dbReference type="SUPFAM" id="SSF52833">
    <property type="entry name" value="Thioredoxin-like"/>
    <property type="match status" value="1"/>
</dbReference>
<keyword evidence="5" id="KW-1133">Transmembrane helix</keyword>
<comment type="similarity">
    <text evidence="1">Belongs to the SCO1/2 family.</text>
</comment>
<reference evidence="7 8" key="1">
    <citation type="submission" date="2017-07" db="EMBL/GenBank/DDBJ databases">
        <title>Leptospira spp. isolated from tropical soils.</title>
        <authorList>
            <person name="Thibeaux R."/>
            <person name="Iraola G."/>
            <person name="Ferres I."/>
            <person name="Bierque E."/>
            <person name="Girault D."/>
            <person name="Soupe-Gilbert M.-E."/>
            <person name="Picardeau M."/>
            <person name="Goarant C."/>
        </authorList>
    </citation>
    <scope>NUCLEOTIDE SEQUENCE [LARGE SCALE GENOMIC DNA]</scope>
    <source>
        <strain evidence="7 8">MCA1-C-A1</strain>
    </source>
</reference>
<dbReference type="Proteomes" id="UP000232196">
    <property type="component" value="Unassembled WGS sequence"/>
</dbReference>
<name>A0A2M9XI26_9LEPT</name>
<feature type="domain" description="Thioredoxin" evidence="6">
    <location>
        <begin position="52"/>
        <end position="222"/>
    </location>
</feature>
<dbReference type="InterPro" id="IPR003782">
    <property type="entry name" value="SCO1/SenC"/>
</dbReference>
<dbReference type="GO" id="GO:0046872">
    <property type="term" value="F:metal ion binding"/>
    <property type="evidence" value="ECO:0007669"/>
    <property type="project" value="UniProtKB-KW"/>
</dbReference>
<accession>A0A2M9XI26</accession>
<evidence type="ECO:0000259" key="6">
    <source>
        <dbReference type="PROSITE" id="PS51352"/>
    </source>
</evidence>
<comment type="caution">
    <text evidence="7">The sequence shown here is derived from an EMBL/GenBank/DDBJ whole genome shotgun (WGS) entry which is preliminary data.</text>
</comment>
<dbReference type="CDD" id="cd02968">
    <property type="entry name" value="SCO"/>
    <property type="match status" value="1"/>
</dbReference>
<protein>
    <submittedName>
        <fullName evidence="7">Photosynthetic protein synthase I</fullName>
    </submittedName>
</protein>
<keyword evidence="2 3" id="KW-0186">Copper</keyword>
<keyword evidence="5" id="KW-0812">Transmembrane</keyword>
<dbReference type="InterPro" id="IPR036249">
    <property type="entry name" value="Thioredoxin-like_sf"/>
</dbReference>
<dbReference type="AlphaFoldDB" id="A0A2M9XI26"/>
<dbReference type="PANTHER" id="PTHR12151">
    <property type="entry name" value="ELECTRON TRANSPORT PROTIN SCO1/SENC FAMILY MEMBER"/>
    <property type="match status" value="1"/>
</dbReference>
<gene>
    <name evidence="7" type="ORF">CH357_01850</name>
</gene>
<dbReference type="InterPro" id="IPR013766">
    <property type="entry name" value="Thioredoxin_domain"/>
</dbReference>
<dbReference type="PROSITE" id="PS51352">
    <property type="entry name" value="THIOREDOXIN_2"/>
    <property type="match status" value="1"/>
</dbReference>
<keyword evidence="4" id="KW-1015">Disulfide bond</keyword>
<evidence type="ECO:0000256" key="3">
    <source>
        <dbReference type="PIRSR" id="PIRSR603782-1"/>
    </source>
</evidence>
<dbReference type="PANTHER" id="PTHR12151:SF8">
    <property type="entry name" value="THIOREDOXIN DOMAIN-CONTAINING PROTEIN"/>
    <property type="match status" value="1"/>
</dbReference>
<keyword evidence="5" id="KW-0472">Membrane</keyword>
<evidence type="ECO:0000256" key="4">
    <source>
        <dbReference type="PIRSR" id="PIRSR603782-2"/>
    </source>
</evidence>
<dbReference type="OrthoDB" id="9786756at2"/>
<sequence length="281" mass="31656">MFSSNHPQRIFKIAAALILFLLSLPVLSFDTERELPAHAVPPELEGVGLEEKLGNHIDTNLSFVDEQGKQVRIGDYLKEGKPLLLTLVYYRCPTLCSLYLNEISTALKELNLEVGKEFNYVAVSFDPKEKPDLAKAKKEVYVKDYGRGDGSGWSFLTGNDPEIKALSSSLGFTYKWNPYNDQWVHVSVAYVITPEGQISRYLKGIPMDERTLRLSLVEAGNGKIGDLTDSVALFCFQFDPSKNRYTLYAFNIMRIGGFLTVLVLAAFLFRFWKKQNSSSTV</sequence>
<evidence type="ECO:0000256" key="2">
    <source>
        <dbReference type="ARBA" id="ARBA00023008"/>
    </source>
</evidence>
<keyword evidence="8" id="KW-1185">Reference proteome</keyword>
<feature type="binding site" evidence="3">
    <location>
        <position position="92"/>
    </location>
    <ligand>
        <name>Cu cation</name>
        <dbReference type="ChEBI" id="CHEBI:23378"/>
    </ligand>
</feature>
<dbReference type="Pfam" id="PF02630">
    <property type="entry name" value="SCO1-SenC"/>
    <property type="match status" value="1"/>
</dbReference>
<feature type="binding site" evidence="3">
    <location>
        <position position="185"/>
    </location>
    <ligand>
        <name>Cu cation</name>
        <dbReference type="ChEBI" id="CHEBI:23378"/>
    </ligand>
</feature>
<feature type="disulfide bond" description="Redox-active" evidence="4">
    <location>
        <begin position="92"/>
        <end position="96"/>
    </location>
</feature>